<gene>
    <name evidence="2" type="ORF">Cocul_00257</name>
</gene>
<organism evidence="2 3">
    <name type="scientific">Corynebacterium oculi</name>
    <dbReference type="NCBI Taxonomy" id="1544416"/>
    <lineage>
        <taxon>Bacteria</taxon>
        <taxon>Bacillati</taxon>
        <taxon>Actinomycetota</taxon>
        <taxon>Actinomycetes</taxon>
        <taxon>Mycobacteriales</taxon>
        <taxon>Corynebacteriaceae</taxon>
        <taxon>Corynebacterium</taxon>
    </lineage>
</organism>
<keyword evidence="1" id="KW-0472">Membrane</keyword>
<evidence type="ECO:0000256" key="1">
    <source>
        <dbReference type="SAM" id="Phobius"/>
    </source>
</evidence>
<name>A0A0N8VZX6_9CORY</name>
<accession>A0A0N8VZX6</accession>
<keyword evidence="1" id="KW-0812">Transmembrane</keyword>
<proteinExistence type="predicted"/>
<reference evidence="2 3" key="1">
    <citation type="submission" date="2015-10" db="EMBL/GenBank/DDBJ databases">
        <title>Corynebacteirum lowii and Corynebacterium oculi species nova, derived from human clinical disease and and emended description of Corynebacterium mastiditis.</title>
        <authorList>
            <person name="Bernard K."/>
            <person name="Pacheco A.L."/>
            <person name="Mcdougall C."/>
            <person name="Burtx T."/>
            <person name="Weibe D."/>
            <person name="Tyler S."/>
            <person name="Olson A.B."/>
            <person name="Cnockaert M."/>
            <person name="Eguchi H."/>
            <person name="Kuwahara T."/>
            <person name="Nakayama-Imaohji H."/>
            <person name="Boudewijins M."/>
            <person name="Van Hoecke F."/>
            <person name="Bernier A.-M."/>
            <person name="Vandamme P."/>
        </authorList>
    </citation>
    <scope>NUCLEOTIDE SEQUENCE [LARGE SCALE GENOMIC DNA]</scope>
    <source>
        <strain evidence="2 3">NML 130210</strain>
    </source>
</reference>
<dbReference type="RefSeq" id="WP_055121494.1">
    <property type="nucleotide sequence ID" value="NZ_LKST01000001.1"/>
</dbReference>
<sequence>MTFSARYTSWGQRGSTTPLLVEEGPEELGTFGVERATVGEQSWLLSATKETVTATTEAGVAFTLTGKRARAKTLSADLGGRAVTLLNEARQDWVIVDAQGTKIAQFSGGNNGVRRCVLEIEEGARVSTAEAVALSWFVRLILEARLGASSTVLIVTLLAATLIAVLAVLL</sequence>
<dbReference type="AlphaFoldDB" id="A0A0N8VZX6"/>
<dbReference type="PATRIC" id="fig|1544416.3.peg.263"/>
<comment type="caution">
    <text evidence="2">The sequence shown here is derived from an EMBL/GenBank/DDBJ whole genome shotgun (WGS) entry which is preliminary data.</text>
</comment>
<dbReference type="EMBL" id="LKST01000001">
    <property type="protein sequence ID" value="KQB85122.1"/>
    <property type="molecule type" value="Genomic_DNA"/>
</dbReference>
<feature type="transmembrane region" description="Helical" evidence="1">
    <location>
        <begin position="146"/>
        <end position="169"/>
    </location>
</feature>
<protein>
    <submittedName>
        <fullName evidence="2">Uncharacterized protein</fullName>
    </submittedName>
</protein>
<dbReference type="STRING" id="1544416.Cocul_00257"/>
<dbReference type="OrthoDB" id="4418870at2"/>
<keyword evidence="1" id="KW-1133">Transmembrane helix</keyword>
<keyword evidence="3" id="KW-1185">Reference proteome</keyword>
<evidence type="ECO:0000313" key="2">
    <source>
        <dbReference type="EMBL" id="KQB85122.1"/>
    </source>
</evidence>
<evidence type="ECO:0000313" key="3">
    <source>
        <dbReference type="Proteomes" id="UP000050517"/>
    </source>
</evidence>
<dbReference type="Proteomes" id="UP000050517">
    <property type="component" value="Unassembled WGS sequence"/>
</dbReference>